<protein>
    <submittedName>
        <fullName evidence="1">Putative glycerol-3-phosphate responsive antiterminator</fullName>
    </submittedName>
</protein>
<dbReference type="PANTHER" id="PTHR35787">
    <property type="entry name" value="GLYCEROL UPTAKE OPERON ANTITERMINATOR REGULATORY PROTEIN"/>
    <property type="match status" value="1"/>
</dbReference>
<evidence type="ECO:0000313" key="2">
    <source>
        <dbReference type="Proteomes" id="UP000053326"/>
    </source>
</evidence>
<dbReference type="GO" id="GO:0006071">
    <property type="term" value="P:glycerol metabolic process"/>
    <property type="evidence" value="ECO:0007669"/>
    <property type="project" value="InterPro"/>
</dbReference>
<dbReference type="EMBL" id="LGFO01000098">
    <property type="protein sequence ID" value="KUK36418.1"/>
    <property type="molecule type" value="Genomic_DNA"/>
</dbReference>
<dbReference type="SUPFAM" id="SSF110391">
    <property type="entry name" value="GlpP-like"/>
    <property type="match status" value="1"/>
</dbReference>
<dbReference type="Pfam" id="PF04309">
    <property type="entry name" value="G3P_antiterm"/>
    <property type="match status" value="1"/>
</dbReference>
<gene>
    <name evidence="1" type="ORF">XD66_0871</name>
</gene>
<dbReference type="InterPro" id="IPR006699">
    <property type="entry name" value="GlpP"/>
</dbReference>
<organism evidence="1 2">
    <name type="scientific">Thermacetogenium phaeum</name>
    <dbReference type="NCBI Taxonomy" id="85874"/>
    <lineage>
        <taxon>Bacteria</taxon>
        <taxon>Bacillati</taxon>
        <taxon>Bacillota</taxon>
        <taxon>Clostridia</taxon>
        <taxon>Thermoanaerobacterales</taxon>
        <taxon>Thermoanaerobacteraceae</taxon>
        <taxon>Thermacetogenium</taxon>
    </lineage>
</organism>
<dbReference type="GO" id="GO:0006355">
    <property type="term" value="P:regulation of DNA-templated transcription"/>
    <property type="evidence" value="ECO:0007669"/>
    <property type="project" value="InterPro"/>
</dbReference>
<dbReference type="Gene3D" id="3.20.20.70">
    <property type="entry name" value="Aldolase class I"/>
    <property type="match status" value="1"/>
</dbReference>
<dbReference type="PIRSF" id="PIRSF016897">
    <property type="entry name" value="GlpP"/>
    <property type="match status" value="1"/>
</dbReference>
<accession>A0A101FG39</accession>
<dbReference type="Proteomes" id="UP000053326">
    <property type="component" value="Unassembled WGS sequence"/>
</dbReference>
<dbReference type="PANTHER" id="PTHR35787:SF1">
    <property type="entry name" value="GLYCEROL UPTAKE OPERON ANTITERMINATOR REGULATORY PROTEIN"/>
    <property type="match status" value="1"/>
</dbReference>
<comment type="caution">
    <text evidence="1">The sequence shown here is derived from an EMBL/GenBank/DDBJ whole genome shotgun (WGS) entry which is preliminary data.</text>
</comment>
<dbReference type="InterPro" id="IPR013785">
    <property type="entry name" value="Aldolase_TIM"/>
</dbReference>
<sequence>MAHTERKTQLLNLLQNHPVIPSLRREEQLPFLLKSNARVALLSSGSIFNIESLVQELHRAGKVALVHIDLIDGLGRDAAAVRFLKEKAGADGIVTPNRHLISEGRKEHLITIHRLFAHDSPSLESGLKVLQMSNPDFIEFLPGMMASRVIPFLRQHFSQPLIGAGLVKTPEEVMAILKAGAVAVNTSADALWNLKL</sequence>
<dbReference type="AlphaFoldDB" id="A0A101FG39"/>
<reference evidence="2" key="1">
    <citation type="journal article" date="2015" name="MBio">
        <title>Genome-Resolved Metagenomic Analysis Reveals Roles for Candidate Phyla and Other Microbial Community Members in Biogeochemical Transformations in Oil Reservoirs.</title>
        <authorList>
            <person name="Hu P."/>
            <person name="Tom L."/>
            <person name="Singh A."/>
            <person name="Thomas B.C."/>
            <person name="Baker B.J."/>
            <person name="Piceno Y.M."/>
            <person name="Andersen G.L."/>
            <person name="Banfield J.F."/>
        </authorList>
    </citation>
    <scope>NUCLEOTIDE SEQUENCE [LARGE SCALE GENOMIC DNA]</scope>
</reference>
<evidence type="ECO:0000313" key="1">
    <source>
        <dbReference type="EMBL" id="KUK36418.1"/>
    </source>
</evidence>
<dbReference type="OMA" id="PAIRNMK"/>
<name>A0A101FG39_9THEO</name>
<proteinExistence type="predicted"/>